<keyword evidence="2" id="KW-1185">Reference proteome</keyword>
<dbReference type="AlphaFoldDB" id="A0A068R443"/>
<dbReference type="HOGENOM" id="CLU_3105492_0_0_6"/>
<evidence type="ECO:0000313" key="1">
    <source>
        <dbReference type="EMBL" id="CDG21676.1"/>
    </source>
</evidence>
<name>A0A068R443_9GAMM</name>
<dbReference type="EMBL" id="FO704551">
    <property type="protein sequence ID" value="CDG21676.1"/>
    <property type="molecule type" value="Genomic_DNA"/>
</dbReference>
<proteinExistence type="predicted"/>
<dbReference type="KEGG" id="xpo:XPG1_2021"/>
<gene>
    <name evidence="1" type="ORF">XPG1_2021</name>
</gene>
<sequence length="51" mass="5652">MLPCGSRFPVPPGDKKYTGVFEYFALLGRDLIARQFGNISVANDAGFYTHI</sequence>
<evidence type="ECO:0000313" key="2">
    <source>
        <dbReference type="Proteomes" id="UP000032735"/>
    </source>
</evidence>
<protein>
    <submittedName>
        <fullName evidence="1">Uncharacterized protein</fullName>
    </submittedName>
</protein>
<organism evidence="1 2">
    <name type="scientific">Xenorhabdus poinarii G6</name>
    <dbReference type="NCBI Taxonomy" id="1354304"/>
    <lineage>
        <taxon>Bacteria</taxon>
        <taxon>Pseudomonadati</taxon>
        <taxon>Pseudomonadota</taxon>
        <taxon>Gammaproteobacteria</taxon>
        <taxon>Enterobacterales</taxon>
        <taxon>Morganellaceae</taxon>
        <taxon>Xenorhabdus</taxon>
    </lineage>
</organism>
<reference evidence="1 2" key="1">
    <citation type="submission" date="2013-07" db="EMBL/GenBank/DDBJ databases">
        <authorList>
            <person name="Genoscope - CEA"/>
        </authorList>
    </citation>
    <scope>NUCLEOTIDE SEQUENCE [LARGE SCALE GENOMIC DNA]</scope>
    <source>
        <strain evidence="1 2">G6</strain>
    </source>
</reference>
<accession>A0A068R443</accession>
<dbReference type="Proteomes" id="UP000032735">
    <property type="component" value="Chromosome"/>
</dbReference>